<name>A0A0L9UK21_PHAAN</name>
<gene>
    <name evidence="3" type="ORF">LR48_Vigan05g063000</name>
</gene>
<dbReference type="InterPro" id="IPR046796">
    <property type="entry name" value="Transposase_32_dom"/>
</dbReference>
<dbReference type="EMBL" id="CM003375">
    <property type="protein sequence ID" value="KOM43026.1"/>
    <property type="molecule type" value="Genomic_DNA"/>
</dbReference>
<evidence type="ECO:0000256" key="1">
    <source>
        <dbReference type="SAM" id="MobiDB-lite"/>
    </source>
</evidence>
<reference evidence="4" key="1">
    <citation type="journal article" date="2015" name="Proc. Natl. Acad. Sci. U.S.A.">
        <title>Genome sequencing of adzuki bean (Vigna angularis) provides insight into high starch and low fat accumulation and domestication.</title>
        <authorList>
            <person name="Yang K."/>
            <person name="Tian Z."/>
            <person name="Chen C."/>
            <person name="Luo L."/>
            <person name="Zhao B."/>
            <person name="Wang Z."/>
            <person name="Yu L."/>
            <person name="Li Y."/>
            <person name="Sun Y."/>
            <person name="Li W."/>
            <person name="Chen Y."/>
            <person name="Li Y."/>
            <person name="Zhang Y."/>
            <person name="Ai D."/>
            <person name="Zhao J."/>
            <person name="Shang C."/>
            <person name="Ma Y."/>
            <person name="Wu B."/>
            <person name="Wang M."/>
            <person name="Gao L."/>
            <person name="Sun D."/>
            <person name="Zhang P."/>
            <person name="Guo F."/>
            <person name="Wang W."/>
            <person name="Li Y."/>
            <person name="Wang J."/>
            <person name="Varshney R.K."/>
            <person name="Wang J."/>
            <person name="Ling H.Q."/>
            <person name="Wan P."/>
        </authorList>
    </citation>
    <scope>NUCLEOTIDE SEQUENCE</scope>
    <source>
        <strain evidence="4">cv. Jingnong 6</strain>
    </source>
</reference>
<sequence>MASASGSKRVKMTIRQSSRDSDIPFMSYVRGKRIPYDADTINSFLETEWNGGDTLCQYAQLLEEDVDYQAIERVICRLGGTFRRNRQGQPVHIRRSDLTPLSKMWMTLMLSNISPCSHVSNLTYCIPDVDGPFAPPPPLPAHQCARPLAATQPDLLPYLTFIHRGQLATSRMLRELTCAMHELNMISAAEFDEYVAWPGDHSHPTWGGGAATDDDIDEDEQEEEDDDSEESDDSVS</sequence>
<feature type="domain" description="Putative plant transposon protein" evidence="2">
    <location>
        <begin position="19"/>
        <end position="123"/>
    </location>
</feature>
<evidence type="ECO:0000313" key="4">
    <source>
        <dbReference type="Proteomes" id="UP000053144"/>
    </source>
</evidence>
<dbReference type="AlphaFoldDB" id="A0A0L9UK21"/>
<feature type="region of interest" description="Disordered" evidence="1">
    <location>
        <begin position="202"/>
        <end position="236"/>
    </location>
</feature>
<evidence type="ECO:0000313" key="3">
    <source>
        <dbReference type="EMBL" id="KOM43026.1"/>
    </source>
</evidence>
<dbReference type="Pfam" id="PF20167">
    <property type="entry name" value="Transposase_32"/>
    <property type="match status" value="1"/>
</dbReference>
<protein>
    <recommendedName>
        <fullName evidence="2">Putative plant transposon protein domain-containing protein</fullName>
    </recommendedName>
</protein>
<dbReference type="Proteomes" id="UP000053144">
    <property type="component" value="Chromosome 5"/>
</dbReference>
<organism evidence="3 4">
    <name type="scientific">Phaseolus angularis</name>
    <name type="common">Azuki bean</name>
    <name type="synonym">Vigna angularis</name>
    <dbReference type="NCBI Taxonomy" id="3914"/>
    <lineage>
        <taxon>Eukaryota</taxon>
        <taxon>Viridiplantae</taxon>
        <taxon>Streptophyta</taxon>
        <taxon>Embryophyta</taxon>
        <taxon>Tracheophyta</taxon>
        <taxon>Spermatophyta</taxon>
        <taxon>Magnoliopsida</taxon>
        <taxon>eudicotyledons</taxon>
        <taxon>Gunneridae</taxon>
        <taxon>Pentapetalae</taxon>
        <taxon>rosids</taxon>
        <taxon>fabids</taxon>
        <taxon>Fabales</taxon>
        <taxon>Fabaceae</taxon>
        <taxon>Papilionoideae</taxon>
        <taxon>50 kb inversion clade</taxon>
        <taxon>NPAAA clade</taxon>
        <taxon>indigoferoid/millettioid clade</taxon>
        <taxon>Phaseoleae</taxon>
        <taxon>Vigna</taxon>
    </lineage>
</organism>
<feature type="compositionally biased region" description="Acidic residues" evidence="1">
    <location>
        <begin position="212"/>
        <end position="236"/>
    </location>
</feature>
<proteinExistence type="predicted"/>
<accession>A0A0L9UK21</accession>
<dbReference type="Gramene" id="KOM43026">
    <property type="protein sequence ID" value="KOM43026"/>
    <property type="gene ID" value="LR48_Vigan05g063000"/>
</dbReference>
<evidence type="ECO:0000259" key="2">
    <source>
        <dbReference type="Pfam" id="PF20167"/>
    </source>
</evidence>